<reference evidence="2 3" key="1">
    <citation type="submission" date="2020-08" db="EMBL/GenBank/DDBJ databases">
        <title>Genomic Encyclopedia of Type Strains, Phase IV (KMG-IV): sequencing the most valuable type-strain genomes for metagenomic binning, comparative biology and taxonomic classification.</title>
        <authorList>
            <person name="Goeker M."/>
        </authorList>
    </citation>
    <scope>NUCLEOTIDE SEQUENCE [LARGE SCALE GENOMIC DNA]</scope>
    <source>
        <strain evidence="2 3">DSM 5391</strain>
    </source>
</reference>
<feature type="transmembrane region" description="Helical" evidence="1">
    <location>
        <begin position="6"/>
        <end position="25"/>
    </location>
</feature>
<keyword evidence="3" id="KW-1185">Reference proteome</keyword>
<dbReference type="AlphaFoldDB" id="A0A7X0HPH4"/>
<keyword evidence="1" id="KW-1133">Transmembrane helix</keyword>
<accession>A0A7X0HPH4</accession>
<protein>
    <submittedName>
        <fullName evidence="2">Uncharacterized protein</fullName>
    </submittedName>
</protein>
<name>A0A7X0HPH4_9BACI</name>
<organism evidence="2 3">
    <name type="scientific">Bacillus benzoevorans</name>
    <dbReference type="NCBI Taxonomy" id="1456"/>
    <lineage>
        <taxon>Bacteria</taxon>
        <taxon>Bacillati</taxon>
        <taxon>Bacillota</taxon>
        <taxon>Bacilli</taxon>
        <taxon>Bacillales</taxon>
        <taxon>Bacillaceae</taxon>
        <taxon>Bacillus</taxon>
    </lineage>
</organism>
<dbReference type="Proteomes" id="UP000531594">
    <property type="component" value="Unassembled WGS sequence"/>
</dbReference>
<sequence length="60" mass="6439">MAIIFVGVWVGITVPIVLSVVFAMLKPIVMTDNIGISMIVMGLLVALLEGYIGIKLVLPR</sequence>
<evidence type="ECO:0000313" key="2">
    <source>
        <dbReference type="EMBL" id="MBB6444529.1"/>
    </source>
</evidence>
<comment type="caution">
    <text evidence="2">The sequence shown here is derived from an EMBL/GenBank/DDBJ whole genome shotgun (WGS) entry which is preliminary data.</text>
</comment>
<evidence type="ECO:0000313" key="3">
    <source>
        <dbReference type="Proteomes" id="UP000531594"/>
    </source>
</evidence>
<keyword evidence="1" id="KW-0812">Transmembrane</keyword>
<evidence type="ECO:0000256" key="1">
    <source>
        <dbReference type="SAM" id="Phobius"/>
    </source>
</evidence>
<gene>
    <name evidence="2" type="ORF">HNR53_001137</name>
</gene>
<proteinExistence type="predicted"/>
<dbReference type="RefSeq" id="WP_184523650.1">
    <property type="nucleotide sequence ID" value="NZ_JACHGK010000002.1"/>
</dbReference>
<keyword evidence="1" id="KW-0472">Membrane</keyword>
<dbReference type="EMBL" id="JACHGK010000002">
    <property type="protein sequence ID" value="MBB6444529.1"/>
    <property type="molecule type" value="Genomic_DNA"/>
</dbReference>
<feature type="transmembrane region" description="Helical" evidence="1">
    <location>
        <begin position="34"/>
        <end position="54"/>
    </location>
</feature>